<keyword evidence="1" id="KW-1133">Transmembrane helix</keyword>
<name>A0ABR9PV35_9BACT</name>
<protein>
    <recommendedName>
        <fullName evidence="5">DUF3592 domain-containing protein</fullName>
    </recommendedName>
</protein>
<feature type="signal peptide" evidence="2">
    <location>
        <begin position="1"/>
        <end position="40"/>
    </location>
</feature>
<evidence type="ECO:0000313" key="3">
    <source>
        <dbReference type="EMBL" id="MBE4751801.1"/>
    </source>
</evidence>
<proteinExistence type="predicted"/>
<feature type="transmembrane region" description="Helical" evidence="1">
    <location>
        <begin position="200"/>
        <end position="220"/>
    </location>
</feature>
<evidence type="ECO:0008006" key="5">
    <source>
        <dbReference type="Google" id="ProtNLM"/>
    </source>
</evidence>
<keyword evidence="2" id="KW-0732">Signal</keyword>
<reference evidence="3 4" key="1">
    <citation type="submission" date="2020-02" db="EMBL/GenBank/DDBJ databases">
        <authorList>
            <person name="Babadi Z.K."/>
            <person name="Risdian C."/>
            <person name="Ebrahimipour G.H."/>
            <person name="Wink J."/>
        </authorList>
    </citation>
    <scope>NUCLEOTIDE SEQUENCE [LARGE SCALE GENOMIC DNA]</scope>
    <source>
        <strain evidence="3 4">ZKHCc1 1396</strain>
    </source>
</reference>
<keyword evidence="1" id="KW-0812">Transmembrane</keyword>
<dbReference type="EMBL" id="JAAIYO010000009">
    <property type="protein sequence ID" value="MBE4751801.1"/>
    <property type="molecule type" value="Genomic_DNA"/>
</dbReference>
<evidence type="ECO:0000256" key="2">
    <source>
        <dbReference type="SAM" id="SignalP"/>
    </source>
</evidence>
<organism evidence="3 4">
    <name type="scientific">Corallococcus soli</name>
    <dbReference type="NCBI Taxonomy" id="2710757"/>
    <lineage>
        <taxon>Bacteria</taxon>
        <taxon>Pseudomonadati</taxon>
        <taxon>Myxococcota</taxon>
        <taxon>Myxococcia</taxon>
        <taxon>Myxococcales</taxon>
        <taxon>Cystobacterineae</taxon>
        <taxon>Myxococcaceae</taxon>
        <taxon>Corallococcus</taxon>
    </lineage>
</organism>
<dbReference type="Proteomes" id="UP001516472">
    <property type="component" value="Unassembled WGS sequence"/>
</dbReference>
<sequence length="298" mass="31799">MSATDAKQRKSPPCQAMFVAMRWVLLVVLLASLLPSTAAACSCAPTRWILQSELADERATIFIGTVEGVKGSSRTGNFFTLERLLLVRPWLFLRGSWPERPVELWGGSIEGSGDCGAHLRTGWTYLVVAQRSDDGKLAAGQCSMTAPLFGYGILVGIPATLLLVAGALVWALWRRLRRGSSPQGPAASGRHTTAWTRAPAAWLCASGGLLALAVLLWNLAPWLSPPFEATGGGLFTETVVKGPGLSESWAEALEPDSRMFALALGILACISGALATLCCAAWVALRTWRRARSHATPS</sequence>
<gene>
    <name evidence="3" type="ORF">G4177_26885</name>
</gene>
<keyword evidence="4" id="KW-1185">Reference proteome</keyword>
<feature type="chain" id="PRO_5047013800" description="DUF3592 domain-containing protein" evidence="2">
    <location>
        <begin position="41"/>
        <end position="298"/>
    </location>
</feature>
<accession>A0ABR9PV35</accession>
<dbReference type="RefSeq" id="WP_193428997.1">
    <property type="nucleotide sequence ID" value="NZ_CBCSIP010000032.1"/>
</dbReference>
<feature type="transmembrane region" description="Helical" evidence="1">
    <location>
        <begin position="259"/>
        <end position="285"/>
    </location>
</feature>
<keyword evidence="1" id="KW-0472">Membrane</keyword>
<evidence type="ECO:0000256" key="1">
    <source>
        <dbReference type="SAM" id="Phobius"/>
    </source>
</evidence>
<feature type="transmembrane region" description="Helical" evidence="1">
    <location>
        <begin position="148"/>
        <end position="173"/>
    </location>
</feature>
<evidence type="ECO:0000313" key="4">
    <source>
        <dbReference type="Proteomes" id="UP001516472"/>
    </source>
</evidence>
<comment type="caution">
    <text evidence="3">The sequence shown here is derived from an EMBL/GenBank/DDBJ whole genome shotgun (WGS) entry which is preliminary data.</text>
</comment>